<name>A0A8J5CR36_CHIOP</name>
<keyword evidence="2" id="KW-1185">Reference proteome</keyword>
<gene>
    <name evidence="1" type="ORF">GWK47_053708</name>
</gene>
<dbReference type="AlphaFoldDB" id="A0A8J5CR36"/>
<protein>
    <submittedName>
        <fullName evidence="1">Uncharacterized protein</fullName>
    </submittedName>
</protein>
<sequence>MTHDGACRCLREHAAVLDGAMRVQLVQQWIEGIKANKPCIPEAVNVMLDLAADLSAEQLRPIIEGHLSSGLDVILKTPSFNADLTAVFNQLADENTAECSGRHVWLCLQSGREVVEQAVRRAVTMTGLVPVMVQTLADLPQVCQAKLPSGQSLLASSLAARQTSGLCDREERDFVVLVQSLLRRKGLLDAQEVLHLMVEPFLVIEGSRKLDKLITPLELLQELVGQDGEVVVRAGPAVVSLVLALAHVVDATVALEGQGPDGLLDIRCLASAILMEITNIIMSRQKKFEREISVLKGLVCRSGLHPWSVVQLSQLLDAEPRQDSGADLLLRVLVKAAPDLPRGHGLNPVTCAQADGEGLQKLSRSEWTISLLQLLPHCSEREWISAFFLTDHFHGSQYSVSCILKPN</sequence>
<proteinExistence type="predicted"/>
<evidence type="ECO:0000313" key="2">
    <source>
        <dbReference type="Proteomes" id="UP000770661"/>
    </source>
</evidence>
<dbReference type="OrthoDB" id="6348024at2759"/>
<evidence type="ECO:0000313" key="1">
    <source>
        <dbReference type="EMBL" id="KAG0717796.1"/>
    </source>
</evidence>
<dbReference type="EMBL" id="JACEEZ010017076">
    <property type="protein sequence ID" value="KAG0717796.1"/>
    <property type="molecule type" value="Genomic_DNA"/>
</dbReference>
<organism evidence="1 2">
    <name type="scientific">Chionoecetes opilio</name>
    <name type="common">Atlantic snow crab</name>
    <name type="synonym">Cancer opilio</name>
    <dbReference type="NCBI Taxonomy" id="41210"/>
    <lineage>
        <taxon>Eukaryota</taxon>
        <taxon>Metazoa</taxon>
        <taxon>Ecdysozoa</taxon>
        <taxon>Arthropoda</taxon>
        <taxon>Crustacea</taxon>
        <taxon>Multicrustacea</taxon>
        <taxon>Malacostraca</taxon>
        <taxon>Eumalacostraca</taxon>
        <taxon>Eucarida</taxon>
        <taxon>Decapoda</taxon>
        <taxon>Pleocyemata</taxon>
        <taxon>Brachyura</taxon>
        <taxon>Eubrachyura</taxon>
        <taxon>Majoidea</taxon>
        <taxon>Majidae</taxon>
        <taxon>Chionoecetes</taxon>
    </lineage>
</organism>
<reference evidence="1" key="1">
    <citation type="submission" date="2020-07" db="EMBL/GenBank/DDBJ databases">
        <title>The High-quality genome of the commercially important snow crab, Chionoecetes opilio.</title>
        <authorList>
            <person name="Jeong J.-H."/>
            <person name="Ryu S."/>
        </authorList>
    </citation>
    <scope>NUCLEOTIDE SEQUENCE</scope>
    <source>
        <strain evidence="1">MADBK_172401_WGS</strain>
        <tissue evidence="1">Digestive gland</tissue>
    </source>
</reference>
<dbReference type="Proteomes" id="UP000770661">
    <property type="component" value="Unassembled WGS sequence"/>
</dbReference>
<accession>A0A8J5CR36</accession>
<comment type="caution">
    <text evidence="1">The sequence shown here is derived from an EMBL/GenBank/DDBJ whole genome shotgun (WGS) entry which is preliminary data.</text>
</comment>